<evidence type="ECO:0000256" key="5">
    <source>
        <dbReference type="PIRSR" id="PIRSR600821-50"/>
    </source>
</evidence>
<dbReference type="NCBIfam" id="TIGR00492">
    <property type="entry name" value="alr"/>
    <property type="match status" value="1"/>
</dbReference>
<evidence type="ECO:0000256" key="1">
    <source>
        <dbReference type="ARBA" id="ARBA00001933"/>
    </source>
</evidence>
<dbReference type="Proteomes" id="UP000070186">
    <property type="component" value="Unassembled WGS sequence"/>
</dbReference>
<dbReference type="SMART" id="SM01005">
    <property type="entry name" value="Ala_racemase_C"/>
    <property type="match status" value="1"/>
</dbReference>
<evidence type="ECO:0000313" key="9">
    <source>
        <dbReference type="Proteomes" id="UP000070186"/>
    </source>
</evidence>
<name>A0A133XMC0_9RHOO</name>
<dbReference type="HAMAP" id="MF_01201">
    <property type="entry name" value="Ala_racemase"/>
    <property type="match status" value="1"/>
</dbReference>
<feature type="modified residue" description="N6-(pyridoxal phosphate)lysine" evidence="4 5">
    <location>
        <position position="41"/>
    </location>
</feature>
<dbReference type="Gene3D" id="3.20.20.10">
    <property type="entry name" value="Alanine racemase"/>
    <property type="match status" value="1"/>
</dbReference>
<comment type="cofactor">
    <cofactor evidence="1 4 5">
        <name>pyridoxal 5'-phosphate</name>
        <dbReference type="ChEBI" id="CHEBI:597326"/>
    </cofactor>
</comment>
<feature type="binding site" evidence="4 6">
    <location>
        <position position="140"/>
    </location>
    <ligand>
        <name>substrate</name>
    </ligand>
</feature>
<dbReference type="GO" id="GO:0008784">
    <property type="term" value="F:alanine racemase activity"/>
    <property type="evidence" value="ECO:0007669"/>
    <property type="project" value="UniProtKB-UniRule"/>
</dbReference>
<dbReference type="PANTHER" id="PTHR30511:SF0">
    <property type="entry name" value="ALANINE RACEMASE, CATABOLIC-RELATED"/>
    <property type="match status" value="1"/>
</dbReference>
<dbReference type="AlphaFoldDB" id="A0A133XMC0"/>
<dbReference type="EC" id="5.1.1.1" evidence="4"/>
<dbReference type="InterPro" id="IPR020622">
    <property type="entry name" value="Ala_racemase_pyridoxalP-BS"/>
</dbReference>
<keyword evidence="2 4" id="KW-0663">Pyridoxal phosphate</keyword>
<evidence type="ECO:0000256" key="2">
    <source>
        <dbReference type="ARBA" id="ARBA00022898"/>
    </source>
</evidence>
<dbReference type="UniPathway" id="UPA00042">
    <property type="reaction ID" value="UER00497"/>
</dbReference>
<dbReference type="InterPro" id="IPR009006">
    <property type="entry name" value="Ala_racemase/Decarboxylase_C"/>
</dbReference>
<feature type="domain" description="Alanine racemase C-terminal" evidence="7">
    <location>
        <begin position="241"/>
        <end position="367"/>
    </location>
</feature>
<dbReference type="SUPFAM" id="SSF51419">
    <property type="entry name" value="PLP-binding barrel"/>
    <property type="match status" value="1"/>
</dbReference>
<evidence type="ECO:0000256" key="4">
    <source>
        <dbReference type="HAMAP-Rule" id="MF_01201"/>
    </source>
</evidence>
<comment type="function">
    <text evidence="4">Catalyzes the interconversion of L-alanine and D-alanine. May also act on other amino acids.</text>
</comment>
<feature type="active site" description="Proton acceptor; specific for L-alanine" evidence="4">
    <location>
        <position position="262"/>
    </location>
</feature>
<evidence type="ECO:0000259" key="7">
    <source>
        <dbReference type="SMART" id="SM01005"/>
    </source>
</evidence>
<feature type="active site" description="Proton acceptor; specific for D-alanine" evidence="4">
    <location>
        <position position="41"/>
    </location>
</feature>
<protein>
    <recommendedName>
        <fullName evidence="4">Alanine racemase</fullName>
        <ecNumber evidence="4">5.1.1.1</ecNumber>
    </recommendedName>
</protein>
<dbReference type="GO" id="GO:0030170">
    <property type="term" value="F:pyridoxal phosphate binding"/>
    <property type="evidence" value="ECO:0007669"/>
    <property type="project" value="UniProtKB-UniRule"/>
</dbReference>
<dbReference type="PROSITE" id="PS00395">
    <property type="entry name" value="ALANINE_RACEMASE"/>
    <property type="match status" value="1"/>
</dbReference>
<feature type="binding site" evidence="4 6">
    <location>
        <position position="310"/>
    </location>
    <ligand>
        <name>substrate</name>
    </ligand>
</feature>
<dbReference type="GO" id="GO:0030632">
    <property type="term" value="P:D-alanine biosynthetic process"/>
    <property type="evidence" value="ECO:0007669"/>
    <property type="project" value="UniProtKB-UniRule"/>
</dbReference>
<proteinExistence type="inferred from homology"/>
<reference evidence="8 9" key="1">
    <citation type="submission" date="2015-12" db="EMBL/GenBank/DDBJ databases">
        <title>Nitrous oxide reduction kinetics distinguish bacteria harboring typical versus atypical NosZ.</title>
        <authorList>
            <person name="Yoon S."/>
            <person name="Nissen S."/>
            <person name="Park D."/>
            <person name="Sanford R.A."/>
            <person name="Loeffler F.E."/>
        </authorList>
    </citation>
    <scope>NUCLEOTIDE SEQUENCE [LARGE SCALE GENOMIC DNA]</scope>
    <source>
        <strain evidence="8 9">ATCC BAA-841</strain>
    </source>
</reference>
<comment type="similarity">
    <text evidence="4">Belongs to the alanine racemase family.</text>
</comment>
<sequence>MSHDSLSPFGALLSIDLDALCANWRSLQAKLATAACAAVVKADAYGLGATQVAPALYRAGCRHFFVAHLNEGIVLRPTLPDDAMLYVLHGAHPGAEGEFVRHGLVPVLNSMPQVEAWQALACRIDHVLPAILQVDTGMARLGLAPDEFARLAAASGQLKGIDLKYVMSHLVSAEDQESPVNRLQLEGFRAALAKMPGVRGSLANSSGIFLGDDYHFDLVRPGAALYGVAPVAAQANPMRPVVRLQGKVLQTRTIAAGTSVGYSHTWTASRSSRIATVAVGYADGYLRSLSNRGVACCDGISLPLIGNVSMDTIIVDISELPEGRIVEGGLLDLANPTIGVDAIAARAGTIGYEVLTSLGQRYARHYLGAVAG</sequence>
<comment type="caution">
    <text evidence="8">The sequence shown here is derived from an EMBL/GenBank/DDBJ whole genome shotgun (WGS) entry which is preliminary data.</text>
</comment>
<comment type="pathway">
    <text evidence="4">Amino-acid biosynthesis; D-alanine biosynthesis; D-alanine from L-alanine: step 1/1.</text>
</comment>
<dbReference type="InterPro" id="IPR000821">
    <property type="entry name" value="Ala_racemase"/>
</dbReference>
<dbReference type="SUPFAM" id="SSF50621">
    <property type="entry name" value="Alanine racemase C-terminal domain-like"/>
    <property type="match status" value="1"/>
</dbReference>
<dbReference type="GO" id="GO:0005829">
    <property type="term" value="C:cytosol"/>
    <property type="evidence" value="ECO:0007669"/>
    <property type="project" value="TreeGrafter"/>
</dbReference>
<comment type="catalytic activity">
    <reaction evidence="4">
        <text>L-alanine = D-alanine</text>
        <dbReference type="Rhea" id="RHEA:20249"/>
        <dbReference type="ChEBI" id="CHEBI:57416"/>
        <dbReference type="ChEBI" id="CHEBI:57972"/>
        <dbReference type="EC" id="5.1.1.1"/>
    </reaction>
</comment>
<dbReference type="PANTHER" id="PTHR30511">
    <property type="entry name" value="ALANINE RACEMASE"/>
    <property type="match status" value="1"/>
</dbReference>
<dbReference type="InterPro" id="IPR001608">
    <property type="entry name" value="Ala_racemase_N"/>
</dbReference>
<dbReference type="InterPro" id="IPR029066">
    <property type="entry name" value="PLP-binding_barrel"/>
</dbReference>
<dbReference type="Gene3D" id="2.40.37.10">
    <property type="entry name" value="Lyase, Ornithine Decarboxylase, Chain A, domain 1"/>
    <property type="match status" value="1"/>
</dbReference>
<dbReference type="Pfam" id="PF01168">
    <property type="entry name" value="Ala_racemase_N"/>
    <property type="match status" value="1"/>
</dbReference>
<keyword evidence="3 4" id="KW-0413">Isomerase</keyword>
<dbReference type="PRINTS" id="PR00992">
    <property type="entry name" value="ALARACEMASE"/>
</dbReference>
<dbReference type="InterPro" id="IPR011079">
    <property type="entry name" value="Ala_racemase_C"/>
</dbReference>
<dbReference type="CDD" id="cd00430">
    <property type="entry name" value="PLPDE_III_AR"/>
    <property type="match status" value="1"/>
</dbReference>
<dbReference type="EMBL" id="LODL01000007">
    <property type="protein sequence ID" value="KXB32085.1"/>
    <property type="molecule type" value="Genomic_DNA"/>
</dbReference>
<dbReference type="RefSeq" id="WP_066880545.1">
    <property type="nucleotide sequence ID" value="NZ_LODL01000007.1"/>
</dbReference>
<organism evidence="8 9">
    <name type="scientific">Dechloromonas denitrificans</name>
    <dbReference type="NCBI Taxonomy" id="281362"/>
    <lineage>
        <taxon>Bacteria</taxon>
        <taxon>Pseudomonadati</taxon>
        <taxon>Pseudomonadota</taxon>
        <taxon>Betaproteobacteria</taxon>
        <taxon>Rhodocyclales</taxon>
        <taxon>Azonexaceae</taxon>
        <taxon>Dechloromonas</taxon>
    </lineage>
</organism>
<dbReference type="Pfam" id="PF00842">
    <property type="entry name" value="Ala_racemase_C"/>
    <property type="match status" value="1"/>
</dbReference>
<evidence type="ECO:0000313" key="8">
    <source>
        <dbReference type="EMBL" id="KXB32085.1"/>
    </source>
</evidence>
<dbReference type="STRING" id="281362.AT959_03215"/>
<accession>A0A133XMC0</accession>
<keyword evidence="9" id="KW-1185">Reference proteome</keyword>
<evidence type="ECO:0000256" key="3">
    <source>
        <dbReference type="ARBA" id="ARBA00023235"/>
    </source>
</evidence>
<gene>
    <name evidence="8" type="ORF">AT959_03215</name>
</gene>
<evidence type="ECO:0000256" key="6">
    <source>
        <dbReference type="PIRSR" id="PIRSR600821-52"/>
    </source>
</evidence>